<dbReference type="Proteomes" id="UP000075411">
    <property type="component" value="Unassembled WGS sequence"/>
</dbReference>
<reference evidence="5 6" key="1">
    <citation type="submission" date="2015-06" db="EMBL/GenBank/DDBJ databases">
        <title>Improved classification and identification of acetic acid bacteria using matrix-assisted laser desorption/ionization time-of-flight mass spectrometry; Gluconobacter nephelii and Gluconobacter uchimurae are later heterotypic synonyms of Gluconobacter japonicus and Gluconobacter oxydans, respectively.</title>
        <authorList>
            <person name="Li L."/>
            <person name="Cleenwerck I."/>
            <person name="De Vuyst L."/>
            <person name="Vandamme P."/>
        </authorList>
    </citation>
    <scope>NUCLEOTIDE SEQUENCE [LARGE SCALE GENOMIC DNA]</scope>
    <source>
        <strain evidence="5 6">LMG 1663</strain>
    </source>
</reference>
<comment type="similarity">
    <text evidence="2">Belongs to the NADH:flavin oxidoreductase/NADH oxidase family.</text>
</comment>
<accession>A0A149U6Y7</accession>
<dbReference type="RefSeq" id="WP_061487224.1">
    <property type="nucleotide sequence ID" value="NZ_LHZT01000074.1"/>
</dbReference>
<dbReference type="OrthoDB" id="9804454at2"/>
<comment type="caution">
    <text evidence="5">The sequence shown here is derived from an EMBL/GenBank/DDBJ whole genome shotgun (WGS) entry which is preliminary data.</text>
</comment>
<dbReference type="SUPFAM" id="SSF51395">
    <property type="entry name" value="FMN-linked oxidoreductases"/>
    <property type="match status" value="1"/>
</dbReference>
<gene>
    <name evidence="5" type="ORF">AD947_01220</name>
</gene>
<dbReference type="PATRIC" id="fig|104102.12.peg.3551"/>
<dbReference type="GO" id="GO:0016628">
    <property type="term" value="F:oxidoreductase activity, acting on the CH-CH group of donors, NAD or NADP as acceptor"/>
    <property type="evidence" value="ECO:0007669"/>
    <property type="project" value="UniProtKB-ARBA"/>
</dbReference>
<dbReference type="GO" id="GO:0010181">
    <property type="term" value="F:FMN binding"/>
    <property type="evidence" value="ECO:0007669"/>
    <property type="project" value="InterPro"/>
</dbReference>
<organism evidence="5 6">
    <name type="scientific">Acetobacter tropicalis</name>
    <dbReference type="NCBI Taxonomy" id="104102"/>
    <lineage>
        <taxon>Bacteria</taxon>
        <taxon>Pseudomonadati</taxon>
        <taxon>Pseudomonadota</taxon>
        <taxon>Alphaproteobacteria</taxon>
        <taxon>Acetobacterales</taxon>
        <taxon>Acetobacteraceae</taxon>
        <taxon>Acetobacter</taxon>
    </lineage>
</organism>
<dbReference type="FunFam" id="3.20.20.70:FF:000059">
    <property type="entry name" value="N-ethylmaleimide reductase, FMN-linked"/>
    <property type="match status" value="1"/>
</dbReference>
<dbReference type="Gene3D" id="3.20.20.70">
    <property type="entry name" value="Aldolase class I"/>
    <property type="match status" value="1"/>
</dbReference>
<name>A0A149U6Y7_9PROT</name>
<evidence type="ECO:0000259" key="4">
    <source>
        <dbReference type="Pfam" id="PF00724"/>
    </source>
</evidence>
<evidence type="ECO:0000256" key="2">
    <source>
        <dbReference type="ARBA" id="ARBA00005979"/>
    </source>
</evidence>
<dbReference type="CDD" id="cd02933">
    <property type="entry name" value="OYE_like_FMN"/>
    <property type="match status" value="1"/>
</dbReference>
<evidence type="ECO:0000313" key="6">
    <source>
        <dbReference type="Proteomes" id="UP000075411"/>
    </source>
</evidence>
<protein>
    <submittedName>
        <fullName evidence="5">N-ethylmaleimide reductase</fullName>
    </submittedName>
</protein>
<comment type="cofactor">
    <cofactor evidence="1">
        <name>FMN</name>
        <dbReference type="ChEBI" id="CHEBI:58210"/>
    </cofactor>
</comment>
<dbReference type="InterPro" id="IPR001155">
    <property type="entry name" value="OxRdtase_FMN_N"/>
</dbReference>
<dbReference type="PANTHER" id="PTHR22893">
    <property type="entry name" value="NADH OXIDOREDUCTASE-RELATED"/>
    <property type="match status" value="1"/>
</dbReference>
<dbReference type="EMBL" id="LHZT01000074">
    <property type="protein sequence ID" value="KXV61076.1"/>
    <property type="molecule type" value="Genomic_DNA"/>
</dbReference>
<keyword evidence="3" id="KW-0560">Oxidoreductase</keyword>
<dbReference type="InterPro" id="IPR013785">
    <property type="entry name" value="Aldolase_TIM"/>
</dbReference>
<dbReference type="GO" id="GO:0005829">
    <property type="term" value="C:cytosol"/>
    <property type="evidence" value="ECO:0007669"/>
    <property type="project" value="UniProtKB-ARBA"/>
</dbReference>
<proteinExistence type="inferred from homology"/>
<feature type="domain" description="NADH:flavin oxidoreductase/NADH oxidase N-terminal" evidence="4">
    <location>
        <begin position="3"/>
        <end position="335"/>
    </location>
</feature>
<evidence type="ECO:0000313" key="5">
    <source>
        <dbReference type="EMBL" id="KXV61076.1"/>
    </source>
</evidence>
<evidence type="ECO:0000256" key="1">
    <source>
        <dbReference type="ARBA" id="ARBA00001917"/>
    </source>
</evidence>
<dbReference type="PANTHER" id="PTHR22893:SF91">
    <property type="entry name" value="NADPH DEHYDROGENASE 2-RELATED"/>
    <property type="match status" value="1"/>
</dbReference>
<dbReference type="AlphaFoldDB" id="A0A149U6Y7"/>
<dbReference type="InterPro" id="IPR045247">
    <property type="entry name" value="Oye-like"/>
</dbReference>
<sequence length="357" mass="39330">MPSLFEPIKLGIIYAKNRILMAPLTRGRATREHVPTPIMAEYYAQRASAGLIISEATGISQEGLGWPYAPGLWSQEQVEAWKPVTAAVHAKGGKIVAQLWHMGRMVHSSVTGQQPVSCSATKAPEALHTYDGKQAPEVARPLTKEDIARILNDYENAARNALQAGFDGVQIHAANGYLIDEFLRDGTNHRSDEYGGSPENRIRFLREVTERVIATIGADRTSVRLSPNGDTQGCIDNHPEQVFVPAAKLLNDLGIAFLELREPGPNGTFGKTDQPKLHGPIRKVFTKPLVLNQDYTREEAIETVATGVADAIAFGRPFLANPDLVRRLEDNLPQNKDDIRTWYSQGAEGYTDYPLAR</sequence>
<dbReference type="Pfam" id="PF00724">
    <property type="entry name" value="Oxidored_FMN"/>
    <property type="match status" value="1"/>
</dbReference>
<evidence type="ECO:0000256" key="3">
    <source>
        <dbReference type="ARBA" id="ARBA00023002"/>
    </source>
</evidence>